<reference evidence="2" key="2">
    <citation type="submission" date="2021-09" db="EMBL/GenBank/DDBJ databases">
        <authorList>
            <person name="Jia N."/>
            <person name="Wang J."/>
            <person name="Shi W."/>
            <person name="Du L."/>
            <person name="Sun Y."/>
            <person name="Zhan W."/>
            <person name="Jiang J."/>
            <person name="Wang Q."/>
            <person name="Zhang B."/>
            <person name="Ji P."/>
            <person name="Sakyi L.B."/>
            <person name="Cui X."/>
            <person name="Yuan T."/>
            <person name="Jiang B."/>
            <person name="Yang W."/>
            <person name="Lam T.T.-Y."/>
            <person name="Chang Q."/>
            <person name="Ding S."/>
            <person name="Wang X."/>
            <person name="Zhu J."/>
            <person name="Ruan X."/>
            <person name="Zhao L."/>
            <person name="Wei J."/>
            <person name="Que T."/>
            <person name="Du C."/>
            <person name="Cheng J."/>
            <person name="Dai P."/>
            <person name="Han X."/>
            <person name="Huang E."/>
            <person name="Gao Y."/>
            <person name="Liu J."/>
            <person name="Shao H."/>
            <person name="Ye R."/>
            <person name="Li L."/>
            <person name="Wei W."/>
            <person name="Wang X."/>
            <person name="Wang C."/>
            <person name="Huo Q."/>
            <person name="Li W."/>
            <person name="Guo W."/>
            <person name="Chen H."/>
            <person name="Chen S."/>
            <person name="Zhou L."/>
            <person name="Zhou L."/>
            <person name="Ni X."/>
            <person name="Tian J."/>
            <person name="Zhou Y."/>
            <person name="Sheng Y."/>
            <person name="Liu T."/>
            <person name="Pan Y."/>
            <person name="Xia L."/>
            <person name="Li J."/>
            <person name="Zhao F."/>
            <person name="Cao W."/>
        </authorList>
    </citation>
    <scope>NUCLEOTIDE SEQUENCE</scope>
    <source>
        <strain evidence="2">Rmic-2018</strain>
        <tissue evidence="2">Larvae</tissue>
    </source>
</reference>
<evidence type="ECO:0000313" key="3">
    <source>
        <dbReference type="Proteomes" id="UP000821866"/>
    </source>
</evidence>
<reference evidence="2" key="1">
    <citation type="journal article" date="2020" name="Cell">
        <title>Large-Scale Comparative Analyses of Tick Genomes Elucidate Their Genetic Diversity and Vector Capacities.</title>
        <authorList>
            <consortium name="Tick Genome and Microbiome Consortium (TIGMIC)"/>
            <person name="Jia N."/>
            <person name="Wang J."/>
            <person name="Shi W."/>
            <person name="Du L."/>
            <person name="Sun Y."/>
            <person name="Zhan W."/>
            <person name="Jiang J.F."/>
            <person name="Wang Q."/>
            <person name="Zhang B."/>
            <person name="Ji P."/>
            <person name="Bell-Sakyi L."/>
            <person name="Cui X.M."/>
            <person name="Yuan T.T."/>
            <person name="Jiang B.G."/>
            <person name="Yang W.F."/>
            <person name="Lam T.T."/>
            <person name="Chang Q.C."/>
            <person name="Ding S.J."/>
            <person name="Wang X.J."/>
            <person name="Zhu J.G."/>
            <person name="Ruan X.D."/>
            <person name="Zhao L."/>
            <person name="Wei J.T."/>
            <person name="Ye R.Z."/>
            <person name="Que T.C."/>
            <person name="Du C.H."/>
            <person name="Zhou Y.H."/>
            <person name="Cheng J.X."/>
            <person name="Dai P.F."/>
            <person name="Guo W.B."/>
            <person name="Han X.H."/>
            <person name="Huang E.J."/>
            <person name="Li L.F."/>
            <person name="Wei W."/>
            <person name="Gao Y.C."/>
            <person name="Liu J.Z."/>
            <person name="Shao H.Z."/>
            <person name="Wang X."/>
            <person name="Wang C.C."/>
            <person name="Yang T.C."/>
            <person name="Huo Q.B."/>
            <person name="Li W."/>
            <person name="Chen H.Y."/>
            <person name="Chen S.E."/>
            <person name="Zhou L.G."/>
            <person name="Ni X.B."/>
            <person name="Tian J.H."/>
            <person name="Sheng Y."/>
            <person name="Liu T."/>
            <person name="Pan Y.S."/>
            <person name="Xia L.Y."/>
            <person name="Li J."/>
            <person name="Zhao F."/>
            <person name="Cao W.C."/>
        </authorList>
    </citation>
    <scope>NUCLEOTIDE SEQUENCE</scope>
    <source>
        <strain evidence="2">Rmic-2018</strain>
    </source>
</reference>
<evidence type="ECO:0000256" key="1">
    <source>
        <dbReference type="SAM" id="MobiDB-lite"/>
    </source>
</evidence>
<proteinExistence type="predicted"/>
<accession>A0A9J6EZZ8</accession>
<comment type="caution">
    <text evidence="2">The sequence shown here is derived from an EMBL/GenBank/DDBJ whole genome shotgun (WGS) entry which is preliminary data.</text>
</comment>
<protein>
    <submittedName>
        <fullName evidence="2">Uncharacterized protein</fullName>
    </submittedName>
</protein>
<organism evidence="2 3">
    <name type="scientific">Rhipicephalus microplus</name>
    <name type="common">Cattle tick</name>
    <name type="synonym">Boophilus microplus</name>
    <dbReference type="NCBI Taxonomy" id="6941"/>
    <lineage>
        <taxon>Eukaryota</taxon>
        <taxon>Metazoa</taxon>
        <taxon>Ecdysozoa</taxon>
        <taxon>Arthropoda</taxon>
        <taxon>Chelicerata</taxon>
        <taxon>Arachnida</taxon>
        <taxon>Acari</taxon>
        <taxon>Parasitiformes</taxon>
        <taxon>Ixodida</taxon>
        <taxon>Ixodoidea</taxon>
        <taxon>Ixodidae</taxon>
        <taxon>Rhipicephalinae</taxon>
        <taxon>Rhipicephalus</taxon>
        <taxon>Boophilus</taxon>
    </lineage>
</organism>
<dbReference type="EMBL" id="JABSTU010000001">
    <property type="protein sequence ID" value="KAH8039740.1"/>
    <property type="molecule type" value="Genomic_DNA"/>
</dbReference>
<dbReference type="VEuPathDB" id="VectorBase:LOC119187405"/>
<feature type="region of interest" description="Disordered" evidence="1">
    <location>
        <begin position="1"/>
        <end position="28"/>
    </location>
</feature>
<sequence length="274" mass="30519">MNCPKRREVNKKIEQKRESAAKRQCKKENTQKHQLCSSATQAFPRTMLKPRCKGFYKHHQFHSQSAGGTTFVDVVRRANVPLTGSSNSIPHSSSSTLASCALQPASSGGAKRPLGGVAPLTELPLTLRQALPHNNLGTLTITQQPQCSWPLRTFLTPFLLNHFHISNTTTPLTVFSCTCNCRAYLNHLCWDCSAYNPPRLRALATINRGPWPFFSSDKSLPGAFAPDRAIKLWRALILFLQDPTAPLVGDLLLDSYKIQAIQMAPTYCLYDVRQ</sequence>
<name>A0A9J6EZZ8_RHIMP</name>
<evidence type="ECO:0000313" key="2">
    <source>
        <dbReference type="EMBL" id="KAH8039740.1"/>
    </source>
</evidence>
<gene>
    <name evidence="2" type="ORF">HPB51_008450</name>
</gene>
<keyword evidence="3" id="KW-1185">Reference proteome</keyword>
<dbReference type="AlphaFoldDB" id="A0A9J6EZZ8"/>
<dbReference type="Proteomes" id="UP000821866">
    <property type="component" value="Chromosome 1"/>
</dbReference>